<name>A0A9P4P3Y7_9PEZI</name>
<dbReference type="AlphaFoldDB" id="A0A9P4P3Y7"/>
<sequence>MSTLSIETNIETPDVPKLTRIQLSQNTTFASSPTKRIGWFPTTPLLRYSHLARTQLLQKTCINTIRGEHIASITLPHDGVDKEWLRYILHFLRTVPKTCAEPQIRYPGLFCFSEAVKLYRTTLAMDLPWDQWLLREQLVEYSQHNPLRANEFILVWGSFRSSHVLVQEMLKKYISVLKSKSYDQEQIVEIKRFCRQTPEILKALDAAGNAMNGRRGIGGIDSVMAKAKRERTRRDLIVKGLLPLDQTFLGWLRGGGKLRY</sequence>
<protein>
    <submittedName>
        <fullName evidence="1">Uncharacterized protein</fullName>
    </submittedName>
</protein>
<reference evidence="1" key="1">
    <citation type="journal article" date="2020" name="Stud. Mycol.">
        <title>101 Dothideomycetes genomes: a test case for predicting lifestyles and emergence of pathogens.</title>
        <authorList>
            <person name="Haridas S."/>
            <person name="Albert R."/>
            <person name="Binder M."/>
            <person name="Bloem J."/>
            <person name="Labutti K."/>
            <person name="Salamov A."/>
            <person name="Andreopoulos B."/>
            <person name="Baker S."/>
            <person name="Barry K."/>
            <person name="Bills G."/>
            <person name="Bluhm B."/>
            <person name="Cannon C."/>
            <person name="Castanera R."/>
            <person name="Culley D."/>
            <person name="Daum C."/>
            <person name="Ezra D."/>
            <person name="Gonzalez J."/>
            <person name="Henrissat B."/>
            <person name="Kuo A."/>
            <person name="Liang C."/>
            <person name="Lipzen A."/>
            <person name="Lutzoni F."/>
            <person name="Magnuson J."/>
            <person name="Mondo S."/>
            <person name="Nolan M."/>
            <person name="Ohm R."/>
            <person name="Pangilinan J."/>
            <person name="Park H.-J."/>
            <person name="Ramirez L."/>
            <person name="Alfaro M."/>
            <person name="Sun H."/>
            <person name="Tritt A."/>
            <person name="Yoshinaga Y."/>
            <person name="Zwiers L.-H."/>
            <person name="Turgeon B."/>
            <person name="Goodwin S."/>
            <person name="Spatafora J."/>
            <person name="Crous P."/>
            <person name="Grigoriev I."/>
        </authorList>
    </citation>
    <scope>NUCLEOTIDE SEQUENCE</scope>
    <source>
        <strain evidence="1">CBS 130266</strain>
    </source>
</reference>
<keyword evidence="2" id="KW-1185">Reference proteome</keyword>
<organism evidence="1 2">
    <name type="scientific">Tothia fuscella</name>
    <dbReference type="NCBI Taxonomy" id="1048955"/>
    <lineage>
        <taxon>Eukaryota</taxon>
        <taxon>Fungi</taxon>
        <taxon>Dikarya</taxon>
        <taxon>Ascomycota</taxon>
        <taxon>Pezizomycotina</taxon>
        <taxon>Dothideomycetes</taxon>
        <taxon>Pleosporomycetidae</taxon>
        <taxon>Venturiales</taxon>
        <taxon>Cylindrosympodiaceae</taxon>
        <taxon>Tothia</taxon>
    </lineage>
</organism>
<comment type="caution">
    <text evidence="1">The sequence shown here is derived from an EMBL/GenBank/DDBJ whole genome shotgun (WGS) entry which is preliminary data.</text>
</comment>
<dbReference type="EMBL" id="MU007009">
    <property type="protein sequence ID" value="KAF2436996.1"/>
    <property type="molecule type" value="Genomic_DNA"/>
</dbReference>
<proteinExistence type="predicted"/>
<gene>
    <name evidence="1" type="ORF">EJ08DRAFT_655145</name>
</gene>
<accession>A0A9P4P3Y7</accession>
<evidence type="ECO:0000313" key="1">
    <source>
        <dbReference type="EMBL" id="KAF2436996.1"/>
    </source>
</evidence>
<dbReference type="Proteomes" id="UP000800235">
    <property type="component" value="Unassembled WGS sequence"/>
</dbReference>
<evidence type="ECO:0000313" key="2">
    <source>
        <dbReference type="Proteomes" id="UP000800235"/>
    </source>
</evidence>